<dbReference type="RefSeq" id="WP_007043458.1">
    <property type="nucleotide sequence ID" value="NZ_AGJL01000001.1"/>
</dbReference>
<sequence length="121" mass="14068">MKETIKKDRAEFEKFLSDLIKKPIFVPEMDVFASKCGCFGIMIMVRGVLVDEVEILKKKIIEKLKEISKNYNINPNWIFVRVIPSSDDVVSFGVRELCNMCKEEYISKTPRPDLITLYSKN</sequence>
<keyword evidence="2" id="KW-1185">Reference proteome</keyword>
<reference evidence="1 2" key="1">
    <citation type="submission" date="2011-09" db="EMBL/GenBank/DDBJ databases">
        <title>The draft genome of Methanotorris formicicus Mc-S-70.</title>
        <authorList>
            <consortium name="US DOE Joint Genome Institute (JGI-PGF)"/>
            <person name="Lucas S."/>
            <person name="Han J."/>
            <person name="Lapidus A."/>
            <person name="Cheng J.-F."/>
            <person name="Goodwin L."/>
            <person name="Pitluck S."/>
            <person name="Peters L."/>
            <person name="Land M.L."/>
            <person name="Hauser L."/>
            <person name="Sieprawska-Lupa M."/>
            <person name="Takai K."/>
            <person name="Miyazaki J."/>
            <person name="Whitman W."/>
            <person name="Woyke T.J."/>
        </authorList>
    </citation>
    <scope>NUCLEOTIDE SEQUENCE [LARGE SCALE GENOMIC DNA]</scope>
    <source>
        <strain evidence="1 2">Mc-S-70</strain>
    </source>
</reference>
<dbReference type="Pfam" id="PF17393">
    <property type="entry name" value="DUF5402"/>
    <property type="match status" value="1"/>
</dbReference>
<dbReference type="Proteomes" id="UP000003706">
    <property type="component" value="Unassembled WGS sequence"/>
</dbReference>
<proteinExistence type="predicted"/>
<accession>H1KW39</accession>
<name>H1KW39_9EURY</name>
<dbReference type="AlphaFoldDB" id="H1KW39"/>
<comment type="caution">
    <text evidence="1">The sequence shown here is derived from an EMBL/GenBank/DDBJ whole genome shotgun (WGS) entry which is preliminary data.</text>
</comment>
<evidence type="ECO:0000313" key="1">
    <source>
        <dbReference type="EMBL" id="EHP89622.1"/>
    </source>
</evidence>
<gene>
    <name evidence="1" type="ORF">MetfoDRAFT_0012</name>
</gene>
<protein>
    <submittedName>
        <fullName evidence="1">Uncharacterized protein</fullName>
    </submittedName>
</protein>
<evidence type="ECO:0000313" key="2">
    <source>
        <dbReference type="Proteomes" id="UP000003706"/>
    </source>
</evidence>
<organism evidence="1 2">
    <name type="scientific">Methanotorris formicicus Mc-S-70</name>
    <dbReference type="NCBI Taxonomy" id="647171"/>
    <lineage>
        <taxon>Archaea</taxon>
        <taxon>Methanobacteriati</taxon>
        <taxon>Methanobacteriota</taxon>
        <taxon>Methanomada group</taxon>
        <taxon>Methanococci</taxon>
        <taxon>Methanococcales</taxon>
        <taxon>Methanocaldococcaceae</taxon>
        <taxon>Methanotorris</taxon>
    </lineage>
</organism>
<dbReference type="OrthoDB" id="144733at2157"/>
<dbReference type="InterPro" id="IPR020380">
    <property type="entry name" value="Uncharacterised_MJ1658"/>
</dbReference>
<dbReference type="EMBL" id="AGJL01000001">
    <property type="protein sequence ID" value="EHP89622.1"/>
    <property type="molecule type" value="Genomic_DNA"/>
</dbReference>